<dbReference type="Proteomes" id="UP000295560">
    <property type="component" value="Unassembled WGS sequence"/>
</dbReference>
<accession>A0A4R1I040</accession>
<reference evidence="2 3" key="1">
    <citation type="submission" date="2019-03" db="EMBL/GenBank/DDBJ databases">
        <title>Sequencing the genomes of 1000 actinobacteria strains.</title>
        <authorList>
            <person name="Klenk H.-P."/>
        </authorList>
    </citation>
    <scope>NUCLEOTIDE SEQUENCE [LARGE SCALE GENOMIC DNA]</scope>
    <source>
        <strain evidence="2 3">DSM 44969</strain>
    </source>
</reference>
<evidence type="ECO:0000313" key="2">
    <source>
        <dbReference type="EMBL" id="TCK26560.1"/>
    </source>
</evidence>
<proteinExistence type="predicted"/>
<feature type="compositionally biased region" description="Pro residues" evidence="1">
    <location>
        <begin position="41"/>
        <end position="66"/>
    </location>
</feature>
<name>A0A4R1I040_PSEEN</name>
<protein>
    <submittedName>
        <fullName evidence="2">Uncharacterized protein</fullName>
    </submittedName>
</protein>
<feature type="region of interest" description="Disordered" evidence="1">
    <location>
        <begin position="34"/>
        <end position="127"/>
    </location>
</feature>
<evidence type="ECO:0000256" key="1">
    <source>
        <dbReference type="SAM" id="MobiDB-lite"/>
    </source>
</evidence>
<keyword evidence="3" id="KW-1185">Reference proteome</keyword>
<evidence type="ECO:0000313" key="3">
    <source>
        <dbReference type="Proteomes" id="UP000295560"/>
    </source>
</evidence>
<dbReference type="EMBL" id="SMFZ01000001">
    <property type="protein sequence ID" value="TCK26560.1"/>
    <property type="molecule type" value="Genomic_DNA"/>
</dbReference>
<gene>
    <name evidence="2" type="ORF">EV378_2398</name>
</gene>
<comment type="caution">
    <text evidence="2">The sequence shown here is derived from an EMBL/GenBank/DDBJ whole genome shotgun (WGS) entry which is preliminary data.</text>
</comment>
<feature type="compositionally biased region" description="Basic and acidic residues" evidence="1">
    <location>
        <begin position="79"/>
        <end position="127"/>
    </location>
</feature>
<dbReference type="RefSeq" id="WP_165922251.1">
    <property type="nucleotide sequence ID" value="NZ_SMFZ01000001.1"/>
</dbReference>
<dbReference type="AlphaFoldDB" id="A0A4R1I040"/>
<sequence length="148" mass="15502">MRVPGIHVLLTAGVVAVTSIGTVAAFSLTGSSEAEQRLPAVAPPPAVAAPLEPAPLPPAPPAPASPAPVVEQETSAPEPTRDATPERDRSDDGDRPTRERRPDPPKDKGDDKPGKSTVKPDRNGTDEQKLAYACQAGFLHGDICKRYT</sequence>
<organism evidence="2 3">
    <name type="scientific">Pseudonocardia endophytica</name>
    <dbReference type="NCBI Taxonomy" id="401976"/>
    <lineage>
        <taxon>Bacteria</taxon>
        <taxon>Bacillati</taxon>
        <taxon>Actinomycetota</taxon>
        <taxon>Actinomycetes</taxon>
        <taxon>Pseudonocardiales</taxon>
        <taxon>Pseudonocardiaceae</taxon>
        <taxon>Pseudonocardia</taxon>
    </lineage>
</organism>